<keyword evidence="1" id="KW-0812">Transmembrane</keyword>
<keyword evidence="1" id="KW-0472">Membrane</keyword>
<proteinExistence type="predicted"/>
<reference evidence="3" key="1">
    <citation type="submission" date="2017-09" db="EMBL/GenBank/DDBJ databases">
        <title>Depth-based differentiation of microbial function through sediment-hosted aquifers and enrichment of novel symbionts in the deep terrestrial subsurface.</title>
        <authorList>
            <person name="Probst A.J."/>
            <person name="Ladd B."/>
            <person name="Jarett J.K."/>
            <person name="Geller-Mcgrath D.E."/>
            <person name="Sieber C.M.K."/>
            <person name="Emerson J.B."/>
            <person name="Anantharaman K."/>
            <person name="Thomas B.C."/>
            <person name="Malmstrom R."/>
            <person name="Stieglmeier M."/>
            <person name="Klingl A."/>
            <person name="Woyke T."/>
            <person name="Ryan C.M."/>
            <person name="Banfield J.F."/>
        </authorList>
    </citation>
    <scope>NUCLEOTIDE SEQUENCE [LARGE SCALE GENOMIC DNA]</scope>
</reference>
<name>A0A2M8KJ82_9BACT</name>
<accession>A0A2M8KJ82</accession>
<dbReference type="EMBL" id="PFEA01000015">
    <property type="protein sequence ID" value="PJE59976.1"/>
    <property type="molecule type" value="Genomic_DNA"/>
</dbReference>
<evidence type="ECO:0000313" key="3">
    <source>
        <dbReference type="Proteomes" id="UP000231086"/>
    </source>
</evidence>
<feature type="transmembrane region" description="Helical" evidence="1">
    <location>
        <begin position="30"/>
        <end position="53"/>
    </location>
</feature>
<comment type="caution">
    <text evidence="2">The sequence shown here is derived from an EMBL/GenBank/DDBJ whole genome shotgun (WGS) entry which is preliminary data.</text>
</comment>
<sequence length="89" mass="9878">MPEVQTENIAQTKQAEAVQEATKKPLNKKWLLVGILVALLNPIFAGLILGAAFLSEPGLKREGQIVTGLALLWGGALFYWLRHNFNLFF</sequence>
<keyword evidence="1" id="KW-1133">Transmembrane helix</keyword>
<evidence type="ECO:0000313" key="2">
    <source>
        <dbReference type="EMBL" id="PJE59976.1"/>
    </source>
</evidence>
<evidence type="ECO:0000256" key="1">
    <source>
        <dbReference type="SAM" id="Phobius"/>
    </source>
</evidence>
<gene>
    <name evidence="2" type="ORF">COU85_00705</name>
</gene>
<dbReference type="AlphaFoldDB" id="A0A2M8KJ82"/>
<dbReference type="Proteomes" id="UP000231086">
    <property type="component" value="Unassembled WGS sequence"/>
</dbReference>
<organism evidence="2 3">
    <name type="scientific">Candidatus Portnoybacteria bacterium CG10_big_fil_rev_8_21_14_0_10_44_7</name>
    <dbReference type="NCBI Taxonomy" id="1974816"/>
    <lineage>
        <taxon>Bacteria</taxon>
        <taxon>Candidatus Portnoyibacteriota</taxon>
    </lineage>
</organism>
<feature type="transmembrane region" description="Helical" evidence="1">
    <location>
        <begin position="65"/>
        <end position="81"/>
    </location>
</feature>
<protein>
    <submittedName>
        <fullName evidence="2">Uncharacterized protein</fullName>
    </submittedName>
</protein>